<dbReference type="AlphaFoldDB" id="A0AB33ITU8"/>
<sequence>MKHKYTGLGVALAGMMMASCHSHYQLTDIQRTRIVVDKRYDQPQDTEAAAFLHPYRQQVDSIMGPVVGRLAKNMSARRPESTLSNLLADIMVWGGKAFNERPVIGLYNMGGIRAGLPKGNVTVGDVVGVAPFENKICFITLSGEALMELFSNIAHVGGEGISKGVAMKIKDHKLVSVTLNGKPIDLKAQYRIATIDYLVQGNGNMTAFKRGTDLLSPQGKENDTRFIIMNYFKEMQAAGKVIDSNIEGRIVVLK</sequence>
<protein>
    <submittedName>
        <fullName evidence="2">5'-nucleotidase</fullName>
    </submittedName>
</protein>
<evidence type="ECO:0000313" key="2">
    <source>
        <dbReference type="EMBL" id="BFO71423.1"/>
    </source>
</evidence>
<dbReference type="Gene3D" id="3.90.780.10">
    <property type="entry name" value="5'-Nucleotidase, C-terminal domain"/>
    <property type="match status" value="1"/>
</dbReference>
<organism evidence="2">
    <name type="scientific">Prevotella sp. GTC17253</name>
    <dbReference type="NCBI Taxonomy" id="3236793"/>
    <lineage>
        <taxon>Bacteria</taxon>
        <taxon>Pseudomonadati</taxon>
        <taxon>Bacteroidota</taxon>
        <taxon>Bacteroidia</taxon>
        <taxon>Bacteroidales</taxon>
        <taxon>Prevotellaceae</taxon>
        <taxon>Prevotella</taxon>
    </lineage>
</organism>
<dbReference type="PANTHER" id="PTHR11575:SF24">
    <property type="entry name" value="5'-NUCLEOTIDASE"/>
    <property type="match status" value="1"/>
</dbReference>
<dbReference type="PANTHER" id="PTHR11575">
    <property type="entry name" value="5'-NUCLEOTIDASE-RELATED"/>
    <property type="match status" value="1"/>
</dbReference>
<dbReference type="SUPFAM" id="SSF55816">
    <property type="entry name" value="5'-nucleotidase (syn. UDP-sugar hydrolase), C-terminal domain"/>
    <property type="match status" value="1"/>
</dbReference>
<accession>A0AB33ITU8</accession>
<gene>
    <name evidence="2" type="ORF">GTC17253_13890</name>
</gene>
<dbReference type="InterPro" id="IPR008334">
    <property type="entry name" value="5'-Nucleotdase_C"/>
</dbReference>
<feature type="domain" description="5'-Nucleotidase C-terminal" evidence="1">
    <location>
        <begin position="66"/>
        <end position="210"/>
    </location>
</feature>
<proteinExistence type="predicted"/>
<dbReference type="PRINTS" id="PR01607">
    <property type="entry name" value="APYRASEFAMLY"/>
</dbReference>
<dbReference type="GO" id="GO:0016787">
    <property type="term" value="F:hydrolase activity"/>
    <property type="evidence" value="ECO:0007669"/>
    <property type="project" value="InterPro"/>
</dbReference>
<dbReference type="Pfam" id="PF02872">
    <property type="entry name" value="5_nucleotid_C"/>
    <property type="match status" value="1"/>
</dbReference>
<dbReference type="InterPro" id="IPR006179">
    <property type="entry name" value="5_nucleotidase/apyrase"/>
</dbReference>
<dbReference type="PROSITE" id="PS51257">
    <property type="entry name" value="PROKAR_LIPOPROTEIN"/>
    <property type="match status" value="1"/>
</dbReference>
<evidence type="ECO:0000259" key="1">
    <source>
        <dbReference type="Pfam" id="PF02872"/>
    </source>
</evidence>
<dbReference type="InterPro" id="IPR036907">
    <property type="entry name" value="5'-Nucleotdase_C_sf"/>
</dbReference>
<reference evidence="2" key="1">
    <citation type="submission" date="2024-07" db="EMBL/GenBank/DDBJ databases">
        <title>Complete genome sequence of Prevotella sp. YM-2024 GTC17253.</title>
        <authorList>
            <person name="Hayashi M."/>
            <person name="Muto Y."/>
            <person name="Tanaka K."/>
            <person name="Niwa H."/>
        </authorList>
    </citation>
    <scope>NUCLEOTIDE SEQUENCE</scope>
    <source>
        <strain evidence="2">GTC17253</strain>
    </source>
</reference>
<name>A0AB33ITU8_9BACT</name>
<dbReference type="EMBL" id="AP035785">
    <property type="protein sequence ID" value="BFO71423.1"/>
    <property type="molecule type" value="Genomic_DNA"/>
</dbReference>
<dbReference type="GO" id="GO:0009166">
    <property type="term" value="P:nucleotide catabolic process"/>
    <property type="evidence" value="ECO:0007669"/>
    <property type="project" value="InterPro"/>
</dbReference>